<reference evidence="2" key="1">
    <citation type="submission" date="2022-11" db="UniProtKB">
        <authorList>
            <consortium name="WormBaseParasite"/>
        </authorList>
    </citation>
    <scope>IDENTIFICATION</scope>
</reference>
<evidence type="ECO:0000313" key="1">
    <source>
        <dbReference type="Proteomes" id="UP000887576"/>
    </source>
</evidence>
<organism evidence="1 2">
    <name type="scientific">Panagrolaimus sp. JU765</name>
    <dbReference type="NCBI Taxonomy" id="591449"/>
    <lineage>
        <taxon>Eukaryota</taxon>
        <taxon>Metazoa</taxon>
        <taxon>Ecdysozoa</taxon>
        <taxon>Nematoda</taxon>
        <taxon>Chromadorea</taxon>
        <taxon>Rhabditida</taxon>
        <taxon>Tylenchina</taxon>
        <taxon>Panagrolaimomorpha</taxon>
        <taxon>Panagrolaimoidea</taxon>
        <taxon>Panagrolaimidae</taxon>
        <taxon>Panagrolaimus</taxon>
    </lineage>
</organism>
<evidence type="ECO:0000313" key="2">
    <source>
        <dbReference type="WBParaSite" id="JU765_v2.g11972.t1"/>
    </source>
</evidence>
<proteinExistence type="predicted"/>
<sequence>MNTISLIASIIIWMLSRIKRTLPPWNWLINVSNIINKFICIFNSVDENDGAFEMEKGGIPGESNPNSRYQSDWEAAFLAIHGVVVTFFAIFFIIGYLAIR</sequence>
<name>A0AC34Q1K8_9BILA</name>
<protein>
    <submittedName>
        <fullName evidence="2">Uncharacterized protein</fullName>
    </submittedName>
</protein>
<dbReference type="Proteomes" id="UP000887576">
    <property type="component" value="Unplaced"/>
</dbReference>
<accession>A0AC34Q1K8</accession>
<dbReference type="WBParaSite" id="JU765_v2.g11972.t1">
    <property type="protein sequence ID" value="JU765_v2.g11972.t1"/>
    <property type="gene ID" value="JU765_v2.g11972"/>
</dbReference>